<dbReference type="Proteomes" id="UP000029989">
    <property type="component" value="Unassembled WGS sequence"/>
</dbReference>
<dbReference type="EMBL" id="AVPT01000005">
    <property type="protein sequence ID" value="KGM57065.1"/>
    <property type="molecule type" value="Genomic_DNA"/>
</dbReference>
<dbReference type="OrthoDB" id="5958403at2"/>
<dbReference type="Pfam" id="PF13620">
    <property type="entry name" value="CarboxypepD_reg"/>
    <property type="match status" value="1"/>
</dbReference>
<dbReference type="RefSeq" id="WP_036208311.1">
    <property type="nucleotide sequence ID" value="NZ_AVPT01000005.1"/>
</dbReference>
<evidence type="ECO:0000313" key="2">
    <source>
        <dbReference type="EMBL" id="KGM57065.1"/>
    </source>
</evidence>
<dbReference type="GO" id="GO:0030246">
    <property type="term" value="F:carbohydrate binding"/>
    <property type="evidence" value="ECO:0007669"/>
    <property type="project" value="InterPro"/>
</dbReference>
<evidence type="ECO:0008006" key="4">
    <source>
        <dbReference type="Google" id="ProtNLM"/>
    </source>
</evidence>
<keyword evidence="3" id="KW-1185">Reference proteome</keyword>
<comment type="caution">
    <text evidence="2">The sequence shown here is derived from an EMBL/GenBank/DDBJ whole genome shotgun (WGS) entry which is preliminary data.</text>
</comment>
<feature type="signal peptide" evidence="1">
    <location>
        <begin position="1"/>
        <end position="29"/>
    </location>
</feature>
<keyword evidence="1" id="KW-0732">Signal</keyword>
<dbReference type="InterPro" id="IPR013784">
    <property type="entry name" value="Carb-bd-like_fold"/>
</dbReference>
<dbReference type="AlphaFoldDB" id="A0A0A0F3D6"/>
<reference evidence="2 3" key="1">
    <citation type="journal article" date="2015" name="Stand. Genomic Sci.">
        <title>Genomic information of the arsenic-resistant bacterium Lysobacter arseniciresistens type strain ZS79(T) and comparison of Lysobacter draft genomes.</title>
        <authorList>
            <person name="Liu L."/>
            <person name="Zhang S."/>
            <person name="Luo M."/>
            <person name="Wang G."/>
        </authorList>
    </citation>
    <scope>NUCLEOTIDE SEQUENCE [LARGE SCALE GENOMIC DNA]</scope>
    <source>
        <strain evidence="2 3">ZS79</strain>
    </source>
</reference>
<dbReference type="SUPFAM" id="SSF49452">
    <property type="entry name" value="Starch-binding domain-like"/>
    <property type="match status" value="1"/>
</dbReference>
<accession>A0A0A0F3D6</accession>
<protein>
    <recommendedName>
        <fullName evidence="4">Carboxypeptidase regulatory-like domain-containing protein</fullName>
    </recommendedName>
</protein>
<feature type="chain" id="PRO_5001969438" description="Carboxypeptidase regulatory-like domain-containing protein" evidence="1">
    <location>
        <begin position="30"/>
        <end position="176"/>
    </location>
</feature>
<gene>
    <name evidence="2" type="ORF">N799_13705</name>
</gene>
<dbReference type="eggNOG" id="COG4771">
    <property type="taxonomic scope" value="Bacteria"/>
</dbReference>
<name>A0A0A0F3D6_9GAMM</name>
<evidence type="ECO:0000256" key="1">
    <source>
        <dbReference type="SAM" id="SignalP"/>
    </source>
</evidence>
<dbReference type="Gene3D" id="2.60.40.1120">
    <property type="entry name" value="Carboxypeptidase-like, regulatory domain"/>
    <property type="match status" value="1"/>
</dbReference>
<sequence length="176" mass="17649">MSRPTINRALRRSALTVALGLCFASGVHAQSNTTGNIVGQAPAGSTVTVVNPATGFSREVPVSADGSFRAGALPPGTYTVTLKNADGTTGVRNGVGVAVGAGTSVDFTGGATAGDAVELDRVQVTGSYIPPIDFSSVESTTIVTQETIERLPVARDVTSVALLAPGTTQGGNPPTH</sequence>
<organism evidence="2 3">
    <name type="scientific">Lysobacter arseniciresistens ZS79</name>
    <dbReference type="NCBI Taxonomy" id="913325"/>
    <lineage>
        <taxon>Bacteria</taxon>
        <taxon>Pseudomonadati</taxon>
        <taxon>Pseudomonadota</taxon>
        <taxon>Gammaproteobacteria</taxon>
        <taxon>Lysobacterales</taxon>
        <taxon>Lysobacteraceae</taxon>
        <taxon>Novilysobacter</taxon>
    </lineage>
</organism>
<proteinExistence type="predicted"/>
<evidence type="ECO:0000313" key="3">
    <source>
        <dbReference type="Proteomes" id="UP000029989"/>
    </source>
</evidence>
<dbReference type="SUPFAM" id="SSF56935">
    <property type="entry name" value="Porins"/>
    <property type="match status" value="1"/>
</dbReference>
<dbReference type="STRING" id="913325.N799_13705"/>